<name>A0ABW8SNM5_9CLOT</name>
<accession>A0ABW8SNM5</accession>
<dbReference type="RefSeq" id="WP_406793501.1">
    <property type="nucleotide sequence ID" value="NZ_JBJHZX010000029.1"/>
</dbReference>
<sequence>MSEESLLSFNFSNGINEYKDETLLDISEASAGQNVDIDSGILSTIKEPSIVLSQSNIARLAKFFKDGNTTLMPLTTNSDYLNYQVGDKEVMLLGDGVNPVKVYDGSSYRNLESRRITDVTTLNIPPLESSTIVRIGGGSKENSIKVQCYPSVNAGNAMYIKRSSTNKPYNCGDPFPYDAIVYPSESDILEVYVGEYITLFEKGTVIGTTKYSYPVIIEFFQFPVTEDIISKNVTVPETFTEEPVPKGGMIELNHERVWLAGDVDFPNRVYFSKDLDIDDWTIPIDEAEANQHGGLIDVPTWDGGKIIGLKVLFGDLFVFKNKNIFRIFGTYPGNYELEQVCSTTGAISDRSIVSGTSAVYFAAKDGIYAFNGSTAALIGQKIKNTWKSLNPNYIKNAVGIFYDNKYHLAVPEGNSTTNNLLIKYNTEDGNFTFIRGLTIKDFIEFEGNMYFSNSLGVFNMFQLDSPGTNGYEANWTTGKLNFGVSNAVKRTQMMYFLGSGKGQVEISIENEKGRKKTVKLDLTSAEQIFKKRIKNKGRTLKFSFSSVNGSKFKLKDMQITYEIEYD</sequence>
<dbReference type="EMBL" id="JBJHZX010000029">
    <property type="protein sequence ID" value="MFL0197396.1"/>
    <property type="molecule type" value="Genomic_DNA"/>
</dbReference>
<evidence type="ECO:0000313" key="2">
    <source>
        <dbReference type="Proteomes" id="UP001623660"/>
    </source>
</evidence>
<organism evidence="1 2">
    <name type="scientific">Candidatus Clostridium eludens</name>
    <dbReference type="NCBI Taxonomy" id="3381663"/>
    <lineage>
        <taxon>Bacteria</taxon>
        <taxon>Bacillati</taxon>
        <taxon>Bacillota</taxon>
        <taxon>Clostridia</taxon>
        <taxon>Eubacteriales</taxon>
        <taxon>Clostridiaceae</taxon>
        <taxon>Clostridium</taxon>
    </lineage>
</organism>
<dbReference type="Proteomes" id="UP001623660">
    <property type="component" value="Unassembled WGS sequence"/>
</dbReference>
<gene>
    <name evidence="1" type="ORF">ACJDU8_17775</name>
</gene>
<comment type="caution">
    <text evidence="1">The sequence shown here is derived from an EMBL/GenBank/DDBJ whole genome shotgun (WGS) entry which is preliminary data.</text>
</comment>
<evidence type="ECO:0000313" key="1">
    <source>
        <dbReference type="EMBL" id="MFL0197396.1"/>
    </source>
</evidence>
<protein>
    <submittedName>
        <fullName evidence="1">Uncharacterized protein</fullName>
    </submittedName>
</protein>
<reference evidence="1 2" key="1">
    <citation type="submission" date="2024-11" db="EMBL/GenBank/DDBJ databases">
        <authorList>
            <person name="Heng Y.C."/>
            <person name="Lim A.C.H."/>
            <person name="Lee J.K.Y."/>
            <person name="Kittelmann S."/>
        </authorList>
    </citation>
    <scope>NUCLEOTIDE SEQUENCE [LARGE SCALE GENOMIC DNA]</scope>
    <source>
        <strain evidence="1 2">WILCCON 0269</strain>
    </source>
</reference>
<keyword evidence="2" id="KW-1185">Reference proteome</keyword>
<proteinExistence type="predicted"/>